<protein>
    <recommendedName>
        <fullName evidence="4">Lipoprotein</fullName>
    </recommendedName>
</protein>
<evidence type="ECO:0008006" key="4">
    <source>
        <dbReference type="Google" id="ProtNLM"/>
    </source>
</evidence>
<gene>
    <name evidence="2" type="ORF">GR183_06655</name>
</gene>
<name>A0A7X3LT11_9HYPH</name>
<sequence>MFRNGMKYLALCAVTGATLAACGTAQISSHSGGWYRQHSGVMPRADGRLYICHGFGCAYKTPVDFSPAQLSKLRNIVANGAASPVAERRAIAKAVAWNEARVAPVVGSANDVGGYDLTNSGERGQMDCIDEATNTTSLLLVMQGKGYLRYHEVVSPVARGFFIDGEYPHATAVVREKESGRAFAIDSWPRGNAQAPVVQDLGSWFASLPAS</sequence>
<dbReference type="RefSeq" id="WP_160774782.1">
    <property type="nucleotide sequence ID" value="NZ_WUMV01000002.1"/>
</dbReference>
<dbReference type="PROSITE" id="PS51257">
    <property type="entry name" value="PROKAR_LIPOPROTEIN"/>
    <property type="match status" value="1"/>
</dbReference>
<dbReference type="Proteomes" id="UP000433101">
    <property type="component" value="Unassembled WGS sequence"/>
</dbReference>
<feature type="signal peptide" evidence="1">
    <location>
        <begin position="1"/>
        <end position="20"/>
    </location>
</feature>
<accession>A0A7X3LT11</accession>
<evidence type="ECO:0000313" key="3">
    <source>
        <dbReference type="Proteomes" id="UP000433101"/>
    </source>
</evidence>
<evidence type="ECO:0000313" key="2">
    <source>
        <dbReference type="EMBL" id="MXN64580.1"/>
    </source>
</evidence>
<evidence type="ECO:0000256" key="1">
    <source>
        <dbReference type="SAM" id="SignalP"/>
    </source>
</evidence>
<keyword evidence="3" id="KW-1185">Reference proteome</keyword>
<feature type="chain" id="PRO_5031061428" description="Lipoprotein" evidence="1">
    <location>
        <begin position="21"/>
        <end position="211"/>
    </location>
</feature>
<proteinExistence type="predicted"/>
<dbReference type="EMBL" id="WUMV01000002">
    <property type="protein sequence ID" value="MXN64580.1"/>
    <property type="molecule type" value="Genomic_DNA"/>
</dbReference>
<dbReference type="AlphaFoldDB" id="A0A7X3LT11"/>
<organism evidence="2 3">
    <name type="scientific">Stappia sediminis</name>
    <dbReference type="NCBI Taxonomy" id="2692190"/>
    <lineage>
        <taxon>Bacteria</taxon>
        <taxon>Pseudomonadati</taxon>
        <taxon>Pseudomonadota</taxon>
        <taxon>Alphaproteobacteria</taxon>
        <taxon>Hyphomicrobiales</taxon>
        <taxon>Stappiaceae</taxon>
        <taxon>Stappia</taxon>
    </lineage>
</organism>
<comment type="caution">
    <text evidence="2">The sequence shown here is derived from an EMBL/GenBank/DDBJ whole genome shotgun (WGS) entry which is preliminary data.</text>
</comment>
<reference evidence="2 3" key="1">
    <citation type="submission" date="2019-12" db="EMBL/GenBank/DDBJ databases">
        <authorList>
            <person name="Li M."/>
        </authorList>
    </citation>
    <scope>NUCLEOTIDE SEQUENCE [LARGE SCALE GENOMIC DNA]</scope>
    <source>
        <strain evidence="2 3">GBMRC 2046</strain>
    </source>
</reference>
<keyword evidence="1" id="KW-0732">Signal</keyword>